<evidence type="ECO:0000313" key="16">
    <source>
        <dbReference type="EMBL" id="KAG0143403.1"/>
    </source>
</evidence>
<evidence type="ECO:0000256" key="4">
    <source>
        <dbReference type="ARBA" id="ARBA00022679"/>
    </source>
</evidence>
<dbReference type="InterPro" id="IPR016181">
    <property type="entry name" value="Acyl_CoA_acyltransferase"/>
</dbReference>
<accession>A0A9P6NG61</accession>
<feature type="domain" description="MYST-type HAT" evidence="15">
    <location>
        <begin position="193"/>
        <end position="541"/>
    </location>
</feature>
<comment type="similarity">
    <text evidence="2">Belongs to the MYST (SAS/MOZ) family.</text>
</comment>
<dbReference type="InterPro" id="IPR002717">
    <property type="entry name" value="HAT_MYST-type"/>
</dbReference>
<evidence type="ECO:0000256" key="7">
    <source>
        <dbReference type="ARBA" id="ARBA00022833"/>
    </source>
</evidence>
<dbReference type="PROSITE" id="PS51726">
    <property type="entry name" value="MYST_HAT"/>
    <property type="match status" value="1"/>
</dbReference>
<dbReference type="OrthoDB" id="787137at2759"/>
<evidence type="ECO:0000256" key="3">
    <source>
        <dbReference type="ARBA" id="ARBA00013184"/>
    </source>
</evidence>
<keyword evidence="5" id="KW-0479">Metal-binding</keyword>
<comment type="caution">
    <text evidence="16">The sequence shown here is derived from an EMBL/GenBank/DDBJ whole genome shotgun (WGS) entry which is preliminary data.</text>
</comment>
<dbReference type="AlphaFoldDB" id="A0A9P6NG61"/>
<keyword evidence="12" id="KW-0012">Acyltransferase</keyword>
<evidence type="ECO:0000256" key="13">
    <source>
        <dbReference type="PIRSR" id="PIRSR602717-51"/>
    </source>
</evidence>
<dbReference type="Gene3D" id="3.30.60.60">
    <property type="entry name" value="N-acetyl transferase-like"/>
    <property type="match status" value="1"/>
</dbReference>
<dbReference type="EC" id="2.3.1.48" evidence="3"/>
<evidence type="ECO:0000259" key="15">
    <source>
        <dbReference type="PROSITE" id="PS51726"/>
    </source>
</evidence>
<feature type="compositionally biased region" description="Polar residues" evidence="14">
    <location>
        <begin position="54"/>
        <end position="63"/>
    </location>
</feature>
<feature type="compositionally biased region" description="Polar residues" evidence="14">
    <location>
        <begin position="137"/>
        <end position="157"/>
    </location>
</feature>
<dbReference type="EMBL" id="MU167320">
    <property type="protein sequence ID" value="KAG0143403.1"/>
    <property type="molecule type" value="Genomic_DNA"/>
</dbReference>
<keyword evidence="4" id="KW-0808">Transferase</keyword>
<feature type="compositionally biased region" description="Basic and acidic residues" evidence="14">
    <location>
        <begin position="1"/>
        <end position="12"/>
    </location>
</feature>
<sequence length="541" mass="60810">MEEGDNESKKVVDLAPNGSKTPRKRKRMTQDDQTVAQTGDNPQGPVGKKGNGKEATSSSNISTHQQIKLVQIDTVIFGAYEIRPWYSSPYMLDDPDSFDLDGSTINLHQRPVTNLAGIKRLGNGRFIKKKKSKVKETGSSLLPQSTITSYSGPQVSSNEDETRSNGQLTDRRRGARQRSESLSSLSSSLTSGDHPKLHQSIQYSSTLNQPDGSKSNTPKKPKRKQITSTLLGSNCNEGQAATSTPIKLFVCDGCFQYLLSSESYLKHKKLCQYKHPPGRKVYQRGAHIIWEVDGSEAKLYCQCLSLFGKLFIDHKYIFFDVEGFYFYVLTEAITPAFDHVLGFFSKEKISYDGYNLACIVTFPPYQKKGYGTLLIEFSYELDRHQAEQEDRLVLGTPERPLSESGARGYLAYWTAVLVRYFRRLLEGERSKKRQQGECDETLLTTRDGTPKETTAFQASSSDPPILIEMSLEEISRETQLRPDDAAFALFTSGFTQTKTQSPKWSEIVVITPELVEEVAQRTRTKRAVLDRQYVLLNSLSS</sequence>
<keyword evidence="7" id="KW-0862">Zinc</keyword>
<organism evidence="16 17">
    <name type="scientific">Cronartium quercuum f. sp. fusiforme G11</name>
    <dbReference type="NCBI Taxonomy" id="708437"/>
    <lineage>
        <taxon>Eukaryota</taxon>
        <taxon>Fungi</taxon>
        <taxon>Dikarya</taxon>
        <taxon>Basidiomycota</taxon>
        <taxon>Pucciniomycotina</taxon>
        <taxon>Pucciniomycetes</taxon>
        <taxon>Pucciniales</taxon>
        <taxon>Coleosporiaceae</taxon>
        <taxon>Cronartium</taxon>
    </lineage>
</organism>
<dbReference type="SUPFAM" id="SSF55729">
    <property type="entry name" value="Acyl-CoA N-acyltransferases (Nat)"/>
    <property type="match status" value="1"/>
</dbReference>
<evidence type="ECO:0000256" key="5">
    <source>
        <dbReference type="ARBA" id="ARBA00022723"/>
    </source>
</evidence>
<dbReference type="Gene3D" id="3.40.630.30">
    <property type="match status" value="1"/>
</dbReference>
<feature type="region of interest" description="Disordered" evidence="14">
    <location>
        <begin position="1"/>
        <end position="63"/>
    </location>
</feature>
<evidence type="ECO:0000256" key="9">
    <source>
        <dbReference type="ARBA" id="ARBA00023015"/>
    </source>
</evidence>
<dbReference type="GO" id="GO:0008270">
    <property type="term" value="F:zinc ion binding"/>
    <property type="evidence" value="ECO:0007669"/>
    <property type="project" value="UniProtKB-KW"/>
</dbReference>
<dbReference type="Pfam" id="PF01853">
    <property type="entry name" value="MOZ_SAS"/>
    <property type="match status" value="1"/>
</dbReference>
<keyword evidence="9" id="KW-0805">Transcription regulation</keyword>
<evidence type="ECO:0000256" key="12">
    <source>
        <dbReference type="ARBA" id="ARBA00023315"/>
    </source>
</evidence>
<feature type="active site" description="Proton donor/acceptor" evidence="13">
    <location>
        <position position="398"/>
    </location>
</feature>
<keyword evidence="8" id="KW-0007">Acetylation</keyword>
<dbReference type="PANTHER" id="PTHR10615">
    <property type="entry name" value="HISTONE ACETYLTRANSFERASE"/>
    <property type="match status" value="1"/>
</dbReference>
<keyword evidence="17" id="KW-1185">Reference proteome</keyword>
<dbReference type="PANTHER" id="PTHR10615:SF219">
    <property type="entry name" value="HISTONE ACETYLTRANSFERASE KAT5"/>
    <property type="match status" value="1"/>
</dbReference>
<dbReference type="GO" id="GO:0005634">
    <property type="term" value="C:nucleus"/>
    <property type="evidence" value="ECO:0007669"/>
    <property type="project" value="UniProtKB-SubCell"/>
</dbReference>
<proteinExistence type="inferred from homology"/>
<comment type="subcellular location">
    <subcellularLocation>
        <location evidence="1">Nucleus</location>
    </subcellularLocation>
</comment>
<keyword evidence="10" id="KW-0804">Transcription</keyword>
<gene>
    <name evidence="16" type="ORF">CROQUDRAFT_66263</name>
</gene>
<dbReference type="InterPro" id="IPR050603">
    <property type="entry name" value="MYST_HAT"/>
</dbReference>
<keyword evidence="11" id="KW-0539">Nucleus</keyword>
<protein>
    <recommendedName>
        <fullName evidence="3">histone acetyltransferase</fullName>
        <ecNumber evidence="3">2.3.1.48</ecNumber>
    </recommendedName>
</protein>
<dbReference type="GO" id="GO:0006355">
    <property type="term" value="P:regulation of DNA-templated transcription"/>
    <property type="evidence" value="ECO:0007669"/>
    <property type="project" value="InterPro"/>
</dbReference>
<keyword evidence="6" id="KW-0863">Zinc-finger</keyword>
<dbReference type="GO" id="GO:0035267">
    <property type="term" value="C:NuA4 histone acetyltransferase complex"/>
    <property type="evidence" value="ECO:0007669"/>
    <property type="project" value="TreeGrafter"/>
</dbReference>
<evidence type="ECO:0000256" key="1">
    <source>
        <dbReference type="ARBA" id="ARBA00004123"/>
    </source>
</evidence>
<evidence type="ECO:0000256" key="6">
    <source>
        <dbReference type="ARBA" id="ARBA00022771"/>
    </source>
</evidence>
<evidence type="ECO:0000256" key="8">
    <source>
        <dbReference type="ARBA" id="ARBA00022990"/>
    </source>
</evidence>
<evidence type="ECO:0000256" key="2">
    <source>
        <dbReference type="ARBA" id="ARBA00010107"/>
    </source>
</evidence>
<evidence type="ECO:0000256" key="10">
    <source>
        <dbReference type="ARBA" id="ARBA00023163"/>
    </source>
</evidence>
<reference evidence="16" key="1">
    <citation type="submission" date="2013-11" db="EMBL/GenBank/DDBJ databases">
        <title>Genome sequence of the fusiform rust pathogen reveals effectors for host alternation and coevolution with pine.</title>
        <authorList>
            <consortium name="DOE Joint Genome Institute"/>
            <person name="Smith K."/>
            <person name="Pendleton A."/>
            <person name="Kubisiak T."/>
            <person name="Anderson C."/>
            <person name="Salamov A."/>
            <person name="Aerts A."/>
            <person name="Riley R."/>
            <person name="Clum A."/>
            <person name="Lindquist E."/>
            <person name="Ence D."/>
            <person name="Campbell M."/>
            <person name="Kronenberg Z."/>
            <person name="Feau N."/>
            <person name="Dhillon B."/>
            <person name="Hamelin R."/>
            <person name="Burleigh J."/>
            <person name="Smith J."/>
            <person name="Yandell M."/>
            <person name="Nelson C."/>
            <person name="Grigoriev I."/>
            <person name="Davis J."/>
        </authorList>
    </citation>
    <scope>NUCLEOTIDE SEQUENCE</scope>
    <source>
        <strain evidence="16">G11</strain>
    </source>
</reference>
<evidence type="ECO:0000256" key="14">
    <source>
        <dbReference type="SAM" id="MobiDB-lite"/>
    </source>
</evidence>
<evidence type="ECO:0000256" key="11">
    <source>
        <dbReference type="ARBA" id="ARBA00023242"/>
    </source>
</evidence>
<name>A0A9P6NG61_9BASI</name>
<feature type="compositionally biased region" description="Polar residues" evidence="14">
    <location>
        <begin position="199"/>
        <end position="216"/>
    </location>
</feature>
<feature type="compositionally biased region" description="Low complexity" evidence="14">
    <location>
        <begin position="180"/>
        <end position="191"/>
    </location>
</feature>
<dbReference type="InterPro" id="IPR036388">
    <property type="entry name" value="WH-like_DNA-bd_sf"/>
</dbReference>
<dbReference type="GO" id="GO:0046972">
    <property type="term" value="F:histone H4K16 acetyltransferase activity"/>
    <property type="evidence" value="ECO:0007669"/>
    <property type="project" value="TreeGrafter"/>
</dbReference>
<dbReference type="Gene3D" id="1.10.10.10">
    <property type="entry name" value="Winged helix-like DNA-binding domain superfamily/Winged helix DNA-binding domain"/>
    <property type="match status" value="1"/>
</dbReference>
<feature type="region of interest" description="Disordered" evidence="14">
    <location>
        <begin position="129"/>
        <end position="225"/>
    </location>
</feature>
<dbReference type="Proteomes" id="UP000886653">
    <property type="component" value="Unassembled WGS sequence"/>
</dbReference>
<evidence type="ECO:0000313" key="17">
    <source>
        <dbReference type="Proteomes" id="UP000886653"/>
    </source>
</evidence>
<feature type="compositionally biased region" description="Polar residues" evidence="14">
    <location>
        <begin position="31"/>
        <end position="41"/>
    </location>
</feature>